<reference evidence="2" key="2">
    <citation type="submission" date="2020-06" db="EMBL/GenBank/DDBJ databases">
        <authorList>
            <person name="Ji K."/>
            <person name="Li J."/>
        </authorList>
    </citation>
    <scope>NUCLEOTIDE SEQUENCE</scope>
    <source>
        <strain evidence="2">JKM2019</strain>
        <tissue evidence="2">Whole body</tissue>
    </source>
</reference>
<organism evidence="3 4">
    <name type="scientific">Dermatophagoides farinae</name>
    <name type="common">American house dust mite</name>
    <dbReference type="NCBI Taxonomy" id="6954"/>
    <lineage>
        <taxon>Eukaryota</taxon>
        <taxon>Metazoa</taxon>
        <taxon>Ecdysozoa</taxon>
        <taxon>Arthropoda</taxon>
        <taxon>Chelicerata</taxon>
        <taxon>Arachnida</taxon>
        <taxon>Acari</taxon>
        <taxon>Acariformes</taxon>
        <taxon>Sarcoptiformes</taxon>
        <taxon>Astigmata</taxon>
        <taxon>Psoroptidia</taxon>
        <taxon>Analgoidea</taxon>
        <taxon>Pyroglyphidae</taxon>
        <taxon>Dermatophagoidinae</taxon>
        <taxon>Dermatophagoides</taxon>
    </lineage>
</organism>
<feature type="compositionally biased region" description="Polar residues" evidence="1">
    <location>
        <begin position="56"/>
        <end position="67"/>
    </location>
</feature>
<evidence type="ECO:0000313" key="2">
    <source>
        <dbReference type="EMBL" id="KAH7642101.1"/>
    </source>
</evidence>
<dbReference type="Proteomes" id="UP000790347">
    <property type="component" value="Unassembled WGS sequence"/>
</dbReference>
<dbReference type="EMBL" id="ASGP02000001">
    <property type="protein sequence ID" value="KAH9529246.1"/>
    <property type="molecule type" value="Genomic_DNA"/>
</dbReference>
<feature type="region of interest" description="Disordered" evidence="1">
    <location>
        <begin position="25"/>
        <end position="70"/>
    </location>
</feature>
<reference evidence="2" key="3">
    <citation type="journal article" date="2021" name="World Allergy Organ. J.">
        <title>Chromosome-level assembly of Dermatophagoides farinae genome and transcriptome reveals two novel allergens Der f 37 and Der f 39.</title>
        <authorList>
            <person name="Chen J."/>
            <person name="Cai Z."/>
            <person name="Fan D."/>
            <person name="Hu J."/>
            <person name="Hou Y."/>
            <person name="He Y."/>
            <person name="Zhang Z."/>
            <person name="Zhao Z."/>
            <person name="Gao P."/>
            <person name="Hu W."/>
            <person name="Sun J."/>
            <person name="Li J."/>
            <person name="Ji K."/>
        </authorList>
    </citation>
    <scope>NUCLEOTIDE SEQUENCE</scope>
    <source>
        <strain evidence="2">JKM2019</strain>
    </source>
</reference>
<dbReference type="AlphaFoldDB" id="A0A922ICZ0"/>
<proteinExistence type="predicted"/>
<keyword evidence="4" id="KW-1185">Reference proteome</keyword>
<protein>
    <submittedName>
        <fullName evidence="3">Uncharacterized protein</fullName>
    </submittedName>
</protein>
<name>A0A922ICZ0_DERFA</name>
<evidence type="ECO:0000313" key="4">
    <source>
        <dbReference type="Proteomes" id="UP000790347"/>
    </source>
</evidence>
<gene>
    <name evidence="3" type="ORF">DERF_003137</name>
    <name evidence="2" type="ORF">HUG17_5146</name>
</gene>
<dbReference type="OrthoDB" id="6501321at2759"/>
<reference evidence="3" key="1">
    <citation type="submission" date="2013-05" db="EMBL/GenBank/DDBJ databases">
        <authorList>
            <person name="Yim A.K.Y."/>
            <person name="Chan T.F."/>
            <person name="Ji K.M."/>
            <person name="Liu X.Y."/>
            <person name="Zhou J.W."/>
            <person name="Li R.Q."/>
            <person name="Yang K.Y."/>
            <person name="Li J."/>
            <person name="Li M."/>
            <person name="Law P.T.W."/>
            <person name="Wu Y.L."/>
            <person name="Cai Z.L."/>
            <person name="Qin H."/>
            <person name="Bao Y."/>
            <person name="Leung R.K.K."/>
            <person name="Ng P.K.S."/>
            <person name="Zou J."/>
            <person name="Zhong X.J."/>
            <person name="Ran P.X."/>
            <person name="Zhong N.S."/>
            <person name="Liu Z.G."/>
            <person name="Tsui S.K.W."/>
        </authorList>
    </citation>
    <scope>NUCLEOTIDE SEQUENCE</scope>
    <source>
        <strain evidence="3">Derf</strain>
        <tissue evidence="3">Whole organism</tissue>
    </source>
</reference>
<feature type="compositionally biased region" description="Polar residues" evidence="1">
    <location>
        <begin position="29"/>
        <end position="42"/>
    </location>
</feature>
<dbReference type="Proteomes" id="UP000828236">
    <property type="component" value="Unassembled WGS sequence"/>
</dbReference>
<sequence>MANTRFTIVNDDRDQILISKSLRDKMTRQKQQQNLTSSSTNADIPIKTPVTEPIKPNTNTFTASSDPSRGVSYPTIYPELPSLPTHDAQQNVHNQTLDEFEKLTHNKPQQPYPNFNPGFDPNFLLLELRGEYERKLQHYQMMWRKNLEEMDRLNKDLMHKNRQLMATEVKRIDDIVLKKHFDGTVLDKKDGPREQPCKEVEEKLIRCYEINGKKSLLCSQYVREFSHCINEARLKMLLQK</sequence>
<reference evidence="3" key="4">
    <citation type="journal article" date="2022" name="Res Sq">
        <title>Comparative Genomics Reveals Insights into the Divergent Evolution of Astigmatic Mites and Household Pest Adaptations.</title>
        <authorList>
            <person name="Xiong Q."/>
            <person name="Wan A.T.-Y."/>
            <person name="Liu X.-Y."/>
            <person name="Fung C.S.-H."/>
            <person name="Xiao X."/>
            <person name="Malainual N."/>
            <person name="Hou J."/>
            <person name="Wang L."/>
            <person name="Wang M."/>
            <person name="Yang K."/>
            <person name="Cui Y."/>
            <person name="Leung E."/>
            <person name="Nong W."/>
            <person name="Shin S.-K."/>
            <person name="Au S."/>
            <person name="Jeong K.Y."/>
            <person name="Chew F.T."/>
            <person name="Hui J."/>
            <person name="Leung T.F."/>
            <person name="Tungtrongchitr A."/>
            <person name="Zhong N."/>
            <person name="Liu Z."/>
            <person name="Tsui S."/>
        </authorList>
    </citation>
    <scope>NUCLEOTIDE SEQUENCE</scope>
    <source>
        <strain evidence="3">Derf</strain>
        <tissue evidence="3">Whole organism</tissue>
    </source>
</reference>
<dbReference type="EMBL" id="SDOV01000004">
    <property type="protein sequence ID" value="KAH7642101.1"/>
    <property type="molecule type" value="Genomic_DNA"/>
</dbReference>
<evidence type="ECO:0000256" key="1">
    <source>
        <dbReference type="SAM" id="MobiDB-lite"/>
    </source>
</evidence>
<comment type="caution">
    <text evidence="3">The sequence shown here is derived from an EMBL/GenBank/DDBJ whole genome shotgun (WGS) entry which is preliminary data.</text>
</comment>
<accession>A0A922ICZ0</accession>
<evidence type="ECO:0000313" key="3">
    <source>
        <dbReference type="EMBL" id="KAH9529246.1"/>
    </source>
</evidence>